<dbReference type="InterPro" id="IPR007410">
    <property type="entry name" value="LpqE-like"/>
</dbReference>
<accession>A0A6L7G487</accession>
<keyword evidence="1" id="KW-0732">Signal</keyword>
<dbReference type="SUPFAM" id="SSF110087">
    <property type="entry name" value="DR1885-like metal-binding protein"/>
    <property type="match status" value="1"/>
</dbReference>
<keyword evidence="3" id="KW-1185">Reference proteome</keyword>
<evidence type="ECO:0000313" key="3">
    <source>
        <dbReference type="Proteomes" id="UP000477911"/>
    </source>
</evidence>
<dbReference type="EMBL" id="WUMU01000012">
    <property type="protein sequence ID" value="MXN18338.1"/>
    <property type="molecule type" value="Genomic_DNA"/>
</dbReference>
<dbReference type="Pfam" id="PF04314">
    <property type="entry name" value="PCuAC"/>
    <property type="match status" value="1"/>
</dbReference>
<dbReference type="PANTHER" id="PTHR36302">
    <property type="entry name" value="BLR7088 PROTEIN"/>
    <property type="match status" value="1"/>
</dbReference>
<dbReference type="Gene3D" id="2.60.40.1890">
    <property type="entry name" value="PCu(A)C copper chaperone"/>
    <property type="match status" value="1"/>
</dbReference>
<dbReference type="AlphaFoldDB" id="A0A6L7G487"/>
<dbReference type="RefSeq" id="WP_160894473.1">
    <property type="nucleotide sequence ID" value="NZ_WUMU01000012.1"/>
</dbReference>
<reference evidence="2 3" key="1">
    <citation type="submission" date="2019-12" db="EMBL/GenBank/DDBJ databases">
        <authorList>
            <person name="Li M."/>
        </authorList>
    </citation>
    <scope>NUCLEOTIDE SEQUENCE [LARGE SCALE GENOMIC DNA]</scope>
    <source>
        <strain evidence="2 3">GBMRC 2024</strain>
    </source>
</reference>
<comment type="caution">
    <text evidence="2">The sequence shown here is derived from an EMBL/GenBank/DDBJ whole genome shotgun (WGS) entry which is preliminary data.</text>
</comment>
<dbReference type="InterPro" id="IPR036182">
    <property type="entry name" value="PCuAC_sf"/>
</dbReference>
<protein>
    <submittedName>
        <fullName evidence="2">Copper chaperone PCu(A)C</fullName>
    </submittedName>
</protein>
<dbReference type="Proteomes" id="UP000477911">
    <property type="component" value="Unassembled WGS sequence"/>
</dbReference>
<gene>
    <name evidence="2" type="ORF">GR170_10860</name>
</gene>
<organism evidence="2 3">
    <name type="scientific">Pseudooceanicola albus</name>
    <dbReference type="NCBI Taxonomy" id="2692189"/>
    <lineage>
        <taxon>Bacteria</taxon>
        <taxon>Pseudomonadati</taxon>
        <taxon>Pseudomonadota</taxon>
        <taxon>Alphaproteobacteria</taxon>
        <taxon>Rhodobacterales</taxon>
        <taxon>Paracoccaceae</taxon>
        <taxon>Pseudooceanicola</taxon>
    </lineage>
</organism>
<dbReference type="PANTHER" id="PTHR36302:SF1">
    <property type="entry name" value="COPPER CHAPERONE PCU(A)C"/>
    <property type="match status" value="1"/>
</dbReference>
<feature type="chain" id="PRO_5027085811" evidence="1">
    <location>
        <begin position="33"/>
        <end position="170"/>
    </location>
</feature>
<feature type="signal peptide" evidence="1">
    <location>
        <begin position="1"/>
        <end position="32"/>
    </location>
</feature>
<dbReference type="InterPro" id="IPR058248">
    <property type="entry name" value="Lxx211020-like"/>
</dbReference>
<name>A0A6L7G487_9RHOB</name>
<proteinExistence type="predicted"/>
<evidence type="ECO:0000313" key="2">
    <source>
        <dbReference type="EMBL" id="MXN18338.1"/>
    </source>
</evidence>
<evidence type="ECO:0000256" key="1">
    <source>
        <dbReference type="SAM" id="SignalP"/>
    </source>
</evidence>
<sequence length="170" mass="17394">MFAPRPLSRPCRLLTTLALGLALSPAGAPARADIVIDTPRVLAANPLARTAAAYLTLTNTGPGDDRLTDLSSPAAGRVALHESRDAGGGVMTMRPLPDGLALPAGQSRSLAPGGLHIMLSDLRAPLSPGSTLTLTLTFQKAGAVTLTLPVQSRLDRPLGSSGLPPRKTAP</sequence>